<evidence type="ECO:0000256" key="5">
    <source>
        <dbReference type="ARBA" id="ARBA00023136"/>
    </source>
</evidence>
<dbReference type="GO" id="GO:0005886">
    <property type="term" value="C:plasma membrane"/>
    <property type="evidence" value="ECO:0007669"/>
    <property type="project" value="UniProtKB-SubCell"/>
</dbReference>
<evidence type="ECO:0000256" key="2">
    <source>
        <dbReference type="ARBA" id="ARBA00022475"/>
    </source>
</evidence>
<feature type="transmembrane region" description="Helical" evidence="7">
    <location>
        <begin position="223"/>
        <end position="250"/>
    </location>
</feature>
<keyword evidence="9" id="KW-1185">Reference proteome</keyword>
<sequence>MPDTPTGGPREAHQRPADAPWDGHAAAPGAPRTVPTGPGSAQAAALRAALFDRDLPDADLVRVVDTPEQRVRHPSDVVGMVAAGLGVVLVLFLSVVAHGTTEGVTQDVQGFSALLAQLLFVPVNVLEGLVTIILPVAVLIELGMRRLGRQVIESIVAAAAGNLLGIAVLLLVRQLGTDELVRALAVFSGGAWHLTVPAYVSGIAALLTVAGPSTRRRTVRWSWNVLTVALLVVLITGQVSLPGILIALLVGRIAGQAVQYVSGVRSERAYGPALVQAVRRAGFRPTALVRVRDLGTASATDDVERIEDHAAVTRSSDPAAVALARAGDNRVYAMLAEDGPATAPGGPGAGTTTARYDVVVLDGDRQVVGLLTRLWRAVRMRGIEGRAAISLKAVAERTALLSYAAAAAGVRTPRLLGMGMADDSVALVLEHAPGAVSLRDLPDADLEGARGDAVLAEAWEQVRRAHAAGLTHRALTPDVLLVHHDEQGLPHVWITGWEQGEIASSTLSRRLDLTQLVTLLALRVGARRAVASAVRALPDADIAAIGPLLQSIALPTATRLEVRHTKGLMDDLRTALVERLPEADVQPQRLSRFGARTVLTVILTIAVVAIVVTTFNFQQIRTAMAEANPWWVAAAAGFSVVTWFGSALTLVAFSPGRIPVWRSTLTQMAGSFVSIAAPAGIGPAALNLRLLNRRGVSIPMGVATVALVQLSQFVMTVLLLVVLSLTTGSGGLVELPSTTILLAITITAVVVVALLLVPGIRRWAWDKARPTLEQVWPRLSQMLGQPARLALGLGGNVVMTMGYVLAFDTCLRAFGYELRIVDVAVIYLVGNTLGALVPTPGGMGGVEAALTAGLTAAGVPAAISLSVTLLYRLVSYWGRVPVGWVAMRYLEKKGDL</sequence>
<feature type="transmembrane region" description="Helical" evidence="7">
    <location>
        <begin position="787"/>
        <end position="806"/>
    </location>
</feature>
<evidence type="ECO:0000256" key="4">
    <source>
        <dbReference type="ARBA" id="ARBA00022989"/>
    </source>
</evidence>
<evidence type="ECO:0000256" key="6">
    <source>
        <dbReference type="SAM" id="MobiDB-lite"/>
    </source>
</evidence>
<feature type="transmembrane region" description="Helical" evidence="7">
    <location>
        <begin position="665"/>
        <end position="686"/>
    </location>
</feature>
<feature type="transmembrane region" description="Helical" evidence="7">
    <location>
        <begin position="698"/>
        <end position="723"/>
    </location>
</feature>
<dbReference type="NCBIfam" id="TIGR00374">
    <property type="entry name" value="flippase-like domain"/>
    <property type="match status" value="1"/>
</dbReference>
<dbReference type="EMBL" id="QKWH01000004">
    <property type="protein sequence ID" value="PZR53331.1"/>
    <property type="molecule type" value="Genomic_DNA"/>
</dbReference>
<feature type="transmembrane region" description="Helical" evidence="7">
    <location>
        <begin position="735"/>
        <end position="757"/>
    </location>
</feature>
<evidence type="ECO:0000256" key="3">
    <source>
        <dbReference type="ARBA" id="ARBA00022692"/>
    </source>
</evidence>
<keyword evidence="4 7" id="KW-1133">Transmembrane helix</keyword>
<reference evidence="8 9" key="1">
    <citation type="submission" date="2018-06" db="EMBL/GenBank/DDBJ databases">
        <title>Whole genome sequencing of a novel hydrocarbon degrading bacterial strain, PW21 isolated from oil contaminated produced water sample.</title>
        <authorList>
            <person name="Nagkirti P."/>
            <person name="Shaikh A."/>
            <person name="Gowdaman V."/>
            <person name="Engineer A.E."/>
            <person name="Dagar S."/>
            <person name="Dhakephalkar P.K."/>
        </authorList>
    </citation>
    <scope>NUCLEOTIDE SEQUENCE [LARGE SCALE GENOMIC DNA]</scope>
    <source>
        <strain evidence="8 9">PW21</strain>
    </source>
</reference>
<evidence type="ECO:0000256" key="1">
    <source>
        <dbReference type="ARBA" id="ARBA00004651"/>
    </source>
</evidence>
<dbReference type="PANTHER" id="PTHR39087">
    <property type="entry name" value="UPF0104 MEMBRANE PROTEIN MJ1595"/>
    <property type="match status" value="1"/>
</dbReference>
<accession>A0A2W5YFK1</accession>
<evidence type="ECO:0000256" key="7">
    <source>
        <dbReference type="SAM" id="Phobius"/>
    </source>
</evidence>
<feature type="transmembrane region" description="Helical" evidence="7">
    <location>
        <begin position="598"/>
        <end position="617"/>
    </location>
</feature>
<feature type="transmembrane region" description="Helical" evidence="7">
    <location>
        <begin position="151"/>
        <end position="172"/>
    </location>
</feature>
<dbReference type="AlphaFoldDB" id="A0A2W5YFK1"/>
<feature type="region of interest" description="Disordered" evidence="6">
    <location>
        <begin position="1"/>
        <end position="39"/>
    </location>
</feature>
<comment type="caution">
    <text evidence="8">The sequence shown here is derived from an EMBL/GenBank/DDBJ whole genome shotgun (WGS) entry which is preliminary data.</text>
</comment>
<evidence type="ECO:0000313" key="8">
    <source>
        <dbReference type="EMBL" id="PZR53331.1"/>
    </source>
</evidence>
<feature type="transmembrane region" description="Helical" evidence="7">
    <location>
        <begin position="629"/>
        <end position="653"/>
    </location>
</feature>
<dbReference type="Pfam" id="PF03706">
    <property type="entry name" value="LPG_synthase_TM"/>
    <property type="match status" value="1"/>
</dbReference>
<protein>
    <submittedName>
        <fullName evidence="8">TIGR00374 family protein</fullName>
    </submittedName>
</protein>
<feature type="transmembrane region" description="Helical" evidence="7">
    <location>
        <begin position="77"/>
        <end position="98"/>
    </location>
</feature>
<dbReference type="Proteomes" id="UP000248783">
    <property type="component" value="Unassembled WGS sequence"/>
</dbReference>
<name>A0A2W5YFK1_9MICO</name>
<organism evidence="8 9">
    <name type="scientific">Xylanimonas oleitrophica</name>
    <dbReference type="NCBI Taxonomy" id="2607479"/>
    <lineage>
        <taxon>Bacteria</taxon>
        <taxon>Bacillati</taxon>
        <taxon>Actinomycetota</taxon>
        <taxon>Actinomycetes</taxon>
        <taxon>Micrococcales</taxon>
        <taxon>Promicromonosporaceae</taxon>
        <taxon>Xylanimonas</taxon>
    </lineage>
</organism>
<gene>
    <name evidence="8" type="ORF">DNL40_07345</name>
</gene>
<feature type="transmembrane region" description="Helical" evidence="7">
    <location>
        <begin position="192"/>
        <end position="211"/>
    </location>
</feature>
<dbReference type="PANTHER" id="PTHR39087:SF2">
    <property type="entry name" value="UPF0104 MEMBRANE PROTEIN MJ1595"/>
    <property type="match status" value="1"/>
</dbReference>
<proteinExistence type="predicted"/>
<dbReference type="InterPro" id="IPR022791">
    <property type="entry name" value="L-PG_synthase/AglD"/>
</dbReference>
<comment type="subcellular location">
    <subcellularLocation>
        <location evidence="1">Cell membrane</location>
        <topology evidence="1">Multi-pass membrane protein</topology>
    </subcellularLocation>
</comment>
<evidence type="ECO:0000313" key="9">
    <source>
        <dbReference type="Proteomes" id="UP000248783"/>
    </source>
</evidence>
<dbReference type="RefSeq" id="WP_111250608.1">
    <property type="nucleotide sequence ID" value="NZ_QKWH01000004.1"/>
</dbReference>
<keyword evidence="5 7" id="KW-0472">Membrane</keyword>
<feature type="transmembrane region" description="Helical" evidence="7">
    <location>
        <begin position="118"/>
        <end position="139"/>
    </location>
</feature>
<keyword evidence="3 7" id="KW-0812">Transmembrane</keyword>
<keyword evidence="2" id="KW-1003">Cell membrane</keyword>
<feature type="transmembrane region" description="Helical" evidence="7">
    <location>
        <begin position="849"/>
        <end position="871"/>
    </location>
</feature>